<dbReference type="GO" id="GO:0000725">
    <property type="term" value="P:recombinational repair"/>
    <property type="evidence" value="ECO:0007669"/>
    <property type="project" value="TreeGrafter"/>
</dbReference>
<dbReference type="GO" id="GO:0005829">
    <property type="term" value="C:cytosol"/>
    <property type="evidence" value="ECO:0007669"/>
    <property type="project" value="TreeGrafter"/>
</dbReference>
<dbReference type="Pfam" id="PF13541">
    <property type="entry name" value="ChlI"/>
    <property type="match status" value="1"/>
</dbReference>
<name>A0A1J5Q064_9ZZZZ</name>
<sequence length="110" mass="11243">MYVSTVGGARVVEPAADLAIAMATVSAGQNVPLEPGLIALGEVGLAGEIRQVAGVGRRLSEAARWGFTRAVVPPGSVSRGTAPDGMQVLEVEDLAQAMTACVRPRSSRDA</sequence>
<dbReference type="EMBL" id="MLJW01003976">
    <property type="protein sequence ID" value="OIQ70891.1"/>
    <property type="molecule type" value="Genomic_DNA"/>
</dbReference>
<proteinExistence type="predicted"/>
<comment type="caution">
    <text evidence="1">The sequence shown here is derived from an EMBL/GenBank/DDBJ whole genome shotgun (WGS) entry which is preliminary data.</text>
</comment>
<dbReference type="Gene3D" id="3.30.230.10">
    <property type="match status" value="1"/>
</dbReference>
<dbReference type="AlphaFoldDB" id="A0A1J5Q064"/>
<protein>
    <recommendedName>
        <fullName evidence="2">DNA repair protein RadA</fullName>
    </recommendedName>
</protein>
<gene>
    <name evidence="1" type="ORF">GALL_474920</name>
</gene>
<reference evidence="1" key="1">
    <citation type="submission" date="2016-10" db="EMBL/GenBank/DDBJ databases">
        <title>Sequence of Gallionella enrichment culture.</title>
        <authorList>
            <person name="Poehlein A."/>
            <person name="Muehling M."/>
            <person name="Daniel R."/>
        </authorList>
    </citation>
    <scope>NUCLEOTIDE SEQUENCE</scope>
</reference>
<evidence type="ECO:0008006" key="2">
    <source>
        <dbReference type="Google" id="ProtNLM"/>
    </source>
</evidence>
<organism evidence="1">
    <name type="scientific">mine drainage metagenome</name>
    <dbReference type="NCBI Taxonomy" id="410659"/>
    <lineage>
        <taxon>unclassified sequences</taxon>
        <taxon>metagenomes</taxon>
        <taxon>ecological metagenomes</taxon>
    </lineage>
</organism>
<dbReference type="PANTHER" id="PTHR32472:SF10">
    <property type="entry name" value="DNA REPAIR PROTEIN RADA-LIKE PROTEIN"/>
    <property type="match status" value="1"/>
</dbReference>
<dbReference type="InterPro" id="IPR020568">
    <property type="entry name" value="Ribosomal_Su5_D2-typ_SF"/>
</dbReference>
<accession>A0A1J5Q064</accession>
<dbReference type="SUPFAM" id="SSF54211">
    <property type="entry name" value="Ribosomal protein S5 domain 2-like"/>
    <property type="match status" value="1"/>
</dbReference>
<evidence type="ECO:0000313" key="1">
    <source>
        <dbReference type="EMBL" id="OIQ70891.1"/>
    </source>
</evidence>
<dbReference type="InterPro" id="IPR014721">
    <property type="entry name" value="Ribsml_uS5_D2-typ_fold_subgr"/>
</dbReference>
<dbReference type="PANTHER" id="PTHR32472">
    <property type="entry name" value="DNA REPAIR PROTEIN RADA"/>
    <property type="match status" value="1"/>
</dbReference>